<proteinExistence type="predicted"/>
<dbReference type="Proteomes" id="UP000008637">
    <property type="component" value="Chromosome"/>
</dbReference>
<gene>
    <name evidence="2" type="primary">secG</name>
    <name evidence="2" type="ORF">HF1_14830</name>
</gene>
<name>E8ZK20_MYCHL</name>
<reference evidence="2 3" key="1">
    <citation type="journal article" date="2011" name="J. Bacteriol.">
        <title>Complete genome sequence of Mycoplasma haemofelis, a hemotropic mycoplasma.</title>
        <authorList>
            <person name="Barker E.N."/>
            <person name="Helps C.R."/>
            <person name="Peters I.R."/>
            <person name="Darby A.C."/>
            <person name="Radford A.D."/>
            <person name="Tasker S."/>
        </authorList>
    </citation>
    <scope>NUCLEOTIDE SEQUENCE [LARGE SCALE GENOMIC DNA]</scope>
    <source>
        <strain evidence="2 3">Langford 1</strain>
    </source>
</reference>
<keyword evidence="1" id="KW-1133">Transmembrane helix</keyword>
<keyword evidence="1" id="KW-0472">Membrane</keyword>
<keyword evidence="3" id="KW-1185">Reference proteome</keyword>
<protein>
    <recommendedName>
        <fullName evidence="4">Preprotein translocase subunit SecG</fullName>
    </recommendedName>
</protein>
<keyword evidence="1" id="KW-0812">Transmembrane</keyword>
<dbReference type="KEGG" id="mha:HF1_14830"/>
<dbReference type="HOGENOM" id="CLU_196584_0_0_14"/>
<dbReference type="AlphaFoldDB" id="E8ZK20"/>
<evidence type="ECO:0000313" key="3">
    <source>
        <dbReference type="Proteomes" id="UP000008637"/>
    </source>
</evidence>
<dbReference type="EMBL" id="FR773153">
    <property type="protein sequence ID" value="CBY93491.1"/>
    <property type="molecule type" value="Genomic_DNA"/>
</dbReference>
<evidence type="ECO:0000256" key="1">
    <source>
        <dbReference type="SAM" id="Phobius"/>
    </source>
</evidence>
<sequence length="77" mass="8610">MHFYQVAVYTLSILTLLIGLLLSNTGSTGGLVALSGHDLELFKKTKDYGLVKILRISMLIMIFLLIIFSILHGRMNK</sequence>
<accession>E8ZK20</accession>
<evidence type="ECO:0008006" key="4">
    <source>
        <dbReference type="Google" id="ProtNLM"/>
    </source>
</evidence>
<evidence type="ECO:0000313" key="2">
    <source>
        <dbReference type="EMBL" id="CBY93491.1"/>
    </source>
</evidence>
<feature type="transmembrane region" description="Helical" evidence="1">
    <location>
        <begin position="53"/>
        <end position="71"/>
    </location>
</feature>
<organism evidence="2 3">
    <name type="scientific">Mycoplasma haemofelis (strain Langford 1)</name>
    <name type="common">Haemobartonella felis</name>
    <dbReference type="NCBI Taxonomy" id="941640"/>
    <lineage>
        <taxon>Bacteria</taxon>
        <taxon>Bacillati</taxon>
        <taxon>Mycoplasmatota</taxon>
        <taxon>Mollicutes</taxon>
        <taxon>Mycoplasmataceae</taxon>
        <taxon>Mycoplasma</taxon>
    </lineage>
</organism>